<keyword evidence="3" id="KW-1185">Reference proteome</keyword>
<evidence type="ECO:0000313" key="3">
    <source>
        <dbReference type="Proteomes" id="UP001266807"/>
    </source>
</evidence>
<name>A0ABU1QIQ6_9BACL</name>
<keyword evidence="1" id="KW-0472">Membrane</keyword>
<feature type="transmembrane region" description="Helical" evidence="1">
    <location>
        <begin position="12"/>
        <end position="32"/>
    </location>
</feature>
<keyword evidence="1" id="KW-1133">Transmembrane helix</keyword>
<dbReference type="Proteomes" id="UP001266807">
    <property type="component" value="Unassembled WGS sequence"/>
</dbReference>
<evidence type="ECO:0000256" key="1">
    <source>
        <dbReference type="SAM" id="Phobius"/>
    </source>
</evidence>
<dbReference type="RefSeq" id="WP_310168729.1">
    <property type="nucleotide sequence ID" value="NZ_JAVDUG010000004.1"/>
</dbReference>
<keyword evidence="1" id="KW-0812">Transmembrane</keyword>
<protein>
    <submittedName>
        <fullName evidence="2">Uncharacterized protein</fullName>
    </submittedName>
</protein>
<reference evidence="2 3" key="1">
    <citation type="submission" date="2023-07" db="EMBL/GenBank/DDBJ databases">
        <title>Sorghum-associated microbial communities from plants grown in Nebraska, USA.</title>
        <authorList>
            <person name="Schachtman D."/>
        </authorList>
    </citation>
    <scope>NUCLEOTIDE SEQUENCE [LARGE SCALE GENOMIC DNA]</scope>
    <source>
        <strain evidence="2 3">BE143</strain>
    </source>
</reference>
<proteinExistence type="predicted"/>
<accession>A0ABU1QIQ6</accession>
<dbReference type="EMBL" id="JAVDUG010000004">
    <property type="protein sequence ID" value="MDR6779485.1"/>
    <property type="molecule type" value="Genomic_DNA"/>
</dbReference>
<organism evidence="2 3">
    <name type="scientific">Paenibacillus peoriae</name>
    <dbReference type="NCBI Taxonomy" id="59893"/>
    <lineage>
        <taxon>Bacteria</taxon>
        <taxon>Bacillati</taxon>
        <taxon>Bacillota</taxon>
        <taxon>Bacilli</taxon>
        <taxon>Bacillales</taxon>
        <taxon>Paenibacillaceae</taxon>
        <taxon>Paenibacillus</taxon>
    </lineage>
</organism>
<comment type="caution">
    <text evidence="2">The sequence shown here is derived from an EMBL/GenBank/DDBJ whole genome shotgun (WGS) entry which is preliminary data.</text>
</comment>
<evidence type="ECO:0000313" key="2">
    <source>
        <dbReference type="EMBL" id="MDR6779485.1"/>
    </source>
</evidence>
<sequence>MFELTKENIPILTLIVSFVGLLLTTYTATINVTRQKKANLEIERIRIKREMKIAAYDRISSSIFKLMHFIQLILSSSLDKKEVKDAEKEFSNLKEVFRSRAYIFKQTFAFEESVRSMESLFQLLEPHYHQRVQVIFMKEDVKDIILPAYDNLRYLESDLHRDVFEEINSNSQSVFIKMIKKVLKR</sequence>
<gene>
    <name evidence="2" type="ORF">J2W98_003765</name>
</gene>